<sequence>TDKLPTSYRQVTDTLPAFQHSAVCWPTVGRQTADRFFGELFFTITKSSVPVVPCRVHHHSYASQVAYLRLTNSNLAAQCSFNMGKSACHDTKNGAIMLSTRLDRMIQQELNFTIHDSFFLCCVVNDDRRYKNSVANSVAPIPVYTLLSQWKYLDSKANQSRGLLANQQKYWITNAQVSPEKNLAQQAVSSLTQTVREMRPESFR</sequence>
<proteinExistence type="predicted"/>
<feature type="non-terminal residue" evidence="1">
    <location>
        <position position="204"/>
    </location>
</feature>
<dbReference type="PANTHER" id="PTHR47331">
    <property type="entry name" value="PHD-TYPE DOMAIN-CONTAINING PROTEIN"/>
    <property type="match status" value="1"/>
</dbReference>
<dbReference type="EMBL" id="RCHS01004020">
    <property type="protein sequence ID" value="RMX38378.1"/>
    <property type="molecule type" value="Genomic_DNA"/>
</dbReference>
<feature type="non-terminal residue" evidence="1">
    <location>
        <position position="1"/>
    </location>
</feature>
<protein>
    <submittedName>
        <fullName evidence="1">Uncharacterized protein</fullName>
    </submittedName>
</protein>
<reference evidence="1 2" key="1">
    <citation type="journal article" date="2018" name="Sci. Rep.">
        <title>Comparative analysis of the Pocillopora damicornis genome highlights role of immune system in coral evolution.</title>
        <authorList>
            <person name="Cunning R."/>
            <person name="Bay R.A."/>
            <person name="Gillette P."/>
            <person name="Baker A.C."/>
            <person name="Traylor-Knowles N."/>
        </authorList>
    </citation>
    <scope>NUCLEOTIDE SEQUENCE [LARGE SCALE GENOMIC DNA]</scope>
    <source>
        <strain evidence="1">RSMAS</strain>
        <tissue evidence="1">Whole animal</tissue>
    </source>
</reference>
<dbReference type="AlphaFoldDB" id="A0A3M6TAR7"/>
<keyword evidence="2" id="KW-1185">Reference proteome</keyword>
<organism evidence="1 2">
    <name type="scientific">Pocillopora damicornis</name>
    <name type="common">Cauliflower coral</name>
    <name type="synonym">Millepora damicornis</name>
    <dbReference type="NCBI Taxonomy" id="46731"/>
    <lineage>
        <taxon>Eukaryota</taxon>
        <taxon>Metazoa</taxon>
        <taxon>Cnidaria</taxon>
        <taxon>Anthozoa</taxon>
        <taxon>Hexacorallia</taxon>
        <taxon>Scleractinia</taxon>
        <taxon>Astrocoeniina</taxon>
        <taxon>Pocilloporidae</taxon>
        <taxon>Pocillopora</taxon>
    </lineage>
</organism>
<dbReference type="Proteomes" id="UP000275408">
    <property type="component" value="Unassembled WGS sequence"/>
</dbReference>
<accession>A0A3M6TAR7</accession>
<comment type="caution">
    <text evidence="1">The sequence shown here is derived from an EMBL/GenBank/DDBJ whole genome shotgun (WGS) entry which is preliminary data.</text>
</comment>
<evidence type="ECO:0000313" key="1">
    <source>
        <dbReference type="EMBL" id="RMX38378.1"/>
    </source>
</evidence>
<evidence type="ECO:0000313" key="2">
    <source>
        <dbReference type="Proteomes" id="UP000275408"/>
    </source>
</evidence>
<name>A0A3M6TAR7_POCDA</name>
<gene>
    <name evidence="1" type="ORF">pdam_00005486</name>
</gene>